<proteinExistence type="predicted"/>
<dbReference type="GO" id="GO:0003713">
    <property type="term" value="F:transcription coactivator activity"/>
    <property type="evidence" value="ECO:0007669"/>
    <property type="project" value="TreeGrafter"/>
</dbReference>
<dbReference type="PANTHER" id="PTHR17616:SF9">
    <property type="entry name" value="TRANSCRIPTIONAL COACTIVATOR YAP1"/>
    <property type="match status" value="1"/>
</dbReference>
<dbReference type="GO" id="GO:0045944">
    <property type="term" value="P:positive regulation of transcription by RNA polymerase II"/>
    <property type="evidence" value="ECO:0007669"/>
    <property type="project" value="TreeGrafter"/>
</dbReference>
<accession>A0AA40LR32</accession>
<evidence type="ECO:0000256" key="5">
    <source>
        <dbReference type="ARBA" id="ARBA00022490"/>
    </source>
</evidence>
<feature type="compositionally biased region" description="Polar residues" evidence="7">
    <location>
        <begin position="35"/>
        <end position="46"/>
    </location>
</feature>
<evidence type="ECO:0000256" key="1">
    <source>
        <dbReference type="ARBA" id="ARBA00004123"/>
    </source>
</evidence>
<evidence type="ECO:0000256" key="3">
    <source>
        <dbReference type="ARBA" id="ARBA00004496"/>
    </source>
</evidence>
<keyword evidence="9" id="KW-1185">Reference proteome</keyword>
<keyword evidence="5" id="KW-0963">Cytoplasm</keyword>
<evidence type="ECO:0000256" key="2">
    <source>
        <dbReference type="ARBA" id="ARBA00004435"/>
    </source>
</evidence>
<keyword evidence="6" id="KW-0539">Nucleus</keyword>
<evidence type="ECO:0000313" key="8">
    <source>
        <dbReference type="EMBL" id="KAK1343036.1"/>
    </source>
</evidence>
<dbReference type="InterPro" id="IPR051583">
    <property type="entry name" value="YAP1"/>
</dbReference>
<protein>
    <submittedName>
        <fullName evidence="8">Uncharacterized protein</fullName>
    </submittedName>
</protein>
<dbReference type="GO" id="GO:0005634">
    <property type="term" value="C:nucleus"/>
    <property type="evidence" value="ECO:0007669"/>
    <property type="project" value="UniProtKB-SubCell"/>
</dbReference>
<comment type="caution">
    <text evidence="8">The sequence shown here is derived from an EMBL/GenBank/DDBJ whole genome shotgun (WGS) entry which is preliminary data.</text>
</comment>
<sequence length="418" mass="45252">MEKEGLQQKQEELLRQELHLRSQLPTLELDGGTENPGSSPGMSQELRTMTTNSSDLFLNSGTYHSQDESTDSGLSMSSYNITYVSLTPIAPPPLTHALTPLFVDEMYKGDTINQSTLPSQQNHFSDYLEAIPGTNVDIGTLEGDGMDIEREELMPSLQEVLSSDTLNDMELVLAATKLDKESFLTYVEYMSSSSARLALMALIGASRTSLGPLPLAIVPDCPLHPTSRQPPVVLPAPGWPTPISPIGTGELGVRWAPGQKPPAFGLVHERTPCLRAGAGLAALLQQPSSQQRQRNQPCPIGTDWQALAPAKPCRSSKGRRNPSHAQIGTRTGRLWLQPSPAVPTVSGRTQATPRLGTWTGSSQAPQSQQRQEEPKPSPDRDSDWQVLAPAKPCSAHHLRRNPSQAQIGDPGRQHGSAP</sequence>
<evidence type="ECO:0000256" key="6">
    <source>
        <dbReference type="ARBA" id="ARBA00023242"/>
    </source>
</evidence>
<dbReference type="AlphaFoldDB" id="A0AA40LR32"/>
<feature type="compositionally biased region" description="Polar residues" evidence="7">
    <location>
        <begin position="346"/>
        <end position="369"/>
    </location>
</feature>
<comment type="subcellular location">
    <subcellularLocation>
        <location evidence="2">Cell junction</location>
        <location evidence="2">Tight junction</location>
    </subcellularLocation>
    <subcellularLocation>
        <location evidence="3">Cytoplasm</location>
    </subcellularLocation>
    <subcellularLocation>
        <location evidence="1">Nucleus</location>
    </subcellularLocation>
</comment>
<gene>
    <name evidence="8" type="ORF">QTO34_015806</name>
</gene>
<dbReference type="GO" id="GO:0035329">
    <property type="term" value="P:hippo signaling"/>
    <property type="evidence" value="ECO:0007669"/>
    <property type="project" value="TreeGrafter"/>
</dbReference>
<evidence type="ECO:0000256" key="7">
    <source>
        <dbReference type="SAM" id="MobiDB-lite"/>
    </source>
</evidence>
<dbReference type="Proteomes" id="UP001177744">
    <property type="component" value="Unassembled WGS sequence"/>
</dbReference>
<evidence type="ECO:0000256" key="4">
    <source>
        <dbReference type="ARBA" id="ARBA00022427"/>
    </source>
</evidence>
<reference evidence="8" key="1">
    <citation type="submission" date="2023-06" db="EMBL/GenBank/DDBJ databases">
        <title>Reference genome for the Northern bat (Eptesicus nilssonii), a most northern bat species.</title>
        <authorList>
            <person name="Laine V.N."/>
            <person name="Pulliainen A.T."/>
            <person name="Lilley T.M."/>
        </authorList>
    </citation>
    <scope>NUCLEOTIDE SEQUENCE</scope>
    <source>
        <strain evidence="8">BLF_Eptnil</strain>
        <tissue evidence="8">Kidney</tissue>
    </source>
</reference>
<evidence type="ECO:0000313" key="9">
    <source>
        <dbReference type="Proteomes" id="UP001177744"/>
    </source>
</evidence>
<keyword evidence="4" id="KW-0965">Cell junction</keyword>
<feature type="region of interest" description="Disordered" evidence="7">
    <location>
        <begin position="22"/>
        <end position="46"/>
    </location>
</feature>
<organism evidence="8 9">
    <name type="scientific">Cnephaeus nilssonii</name>
    <name type="common">Northern bat</name>
    <name type="synonym">Eptesicus nilssonii</name>
    <dbReference type="NCBI Taxonomy" id="3371016"/>
    <lineage>
        <taxon>Eukaryota</taxon>
        <taxon>Metazoa</taxon>
        <taxon>Chordata</taxon>
        <taxon>Craniata</taxon>
        <taxon>Vertebrata</taxon>
        <taxon>Euteleostomi</taxon>
        <taxon>Mammalia</taxon>
        <taxon>Eutheria</taxon>
        <taxon>Laurasiatheria</taxon>
        <taxon>Chiroptera</taxon>
        <taxon>Yangochiroptera</taxon>
        <taxon>Vespertilionidae</taxon>
        <taxon>Cnephaeus</taxon>
    </lineage>
</organism>
<dbReference type="GO" id="GO:0005737">
    <property type="term" value="C:cytoplasm"/>
    <property type="evidence" value="ECO:0007669"/>
    <property type="project" value="UniProtKB-SubCell"/>
</dbReference>
<keyword evidence="4" id="KW-0796">Tight junction</keyword>
<feature type="region of interest" description="Disordered" evidence="7">
    <location>
        <begin position="309"/>
        <end position="418"/>
    </location>
</feature>
<dbReference type="PANTHER" id="PTHR17616">
    <property type="entry name" value="YES-ASSOCIATED PROTEIN YAP1 FAMILY MEMBER"/>
    <property type="match status" value="1"/>
</dbReference>
<name>A0AA40LR32_CNENI</name>
<dbReference type="GO" id="GO:0005923">
    <property type="term" value="C:bicellular tight junction"/>
    <property type="evidence" value="ECO:0007669"/>
    <property type="project" value="UniProtKB-SubCell"/>
</dbReference>
<feature type="compositionally biased region" description="Basic and acidic residues" evidence="7">
    <location>
        <begin position="370"/>
        <end position="383"/>
    </location>
</feature>
<dbReference type="EMBL" id="JAULJE010000005">
    <property type="protein sequence ID" value="KAK1343036.1"/>
    <property type="molecule type" value="Genomic_DNA"/>
</dbReference>